<feature type="compositionally biased region" description="Basic and acidic residues" evidence="1">
    <location>
        <begin position="112"/>
        <end position="121"/>
    </location>
</feature>
<feature type="compositionally biased region" description="Polar residues" evidence="1">
    <location>
        <begin position="158"/>
        <end position="168"/>
    </location>
</feature>
<dbReference type="EMBL" id="JACMSC010000007">
    <property type="protein sequence ID" value="KAG6516298.1"/>
    <property type="molecule type" value="Genomic_DNA"/>
</dbReference>
<gene>
    <name evidence="2" type="ORF">ZIOFF_026753</name>
</gene>
<feature type="compositionally biased region" description="Polar residues" evidence="1">
    <location>
        <begin position="43"/>
        <end position="56"/>
    </location>
</feature>
<name>A0A8J5H4F6_ZINOF</name>
<feature type="compositionally biased region" description="Polar residues" evidence="1">
    <location>
        <begin position="89"/>
        <end position="101"/>
    </location>
</feature>
<sequence length="168" mass="18229">MGGQTEWTGQSFSGHRLQGCIEGSIKGTESSDSLVLKMSWQTASSPLIMPTKQTISKPRAVAGKDLSCLDSNPSERNEGEVAIEKPQKDSNAGSDVQFSTKPTEKKRKRVRRLGDEFDRITTKRGSPSGGHHPQPSPQYIVIPPLVGQRGALIHGRSELQSPSPQGLR</sequence>
<keyword evidence="3" id="KW-1185">Reference proteome</keyword>
<proteinExistence type="predicted"/>
<comment type="caution">
    <text evidence="2">The sequence shown here is derived from an EMBL/GenBank/DDBJ whole genome shotgun (WGS) entry which is preliminary data.</text>
</comment>
<accession>A0A8J5H4F6</accession>
<evidence type="ECO:0000256" key="1">
    <source>
        <dbReference type="SAM" id="MobiDB-lite"/>
    </source>
</evidence>
<dbReference type="AlphaFoldDB" id="A0A8J5H4F6"/>
<feature type="compositionally biased region" description="Basic and acidic residues" evidence="1">
    <location>
        <begin position="73"/>
        <end position="88"/>
    </location>
</feature>
<feature type="region of interest" description="Disordered" evidence="1">
    <location>
        <begin position="43"/>
        <end position="168"/>
    </location>
</feature>
<dbReference type="Proteomes" id="UP000734854">
    <property type="component" value="Unassembled WGS sequence"/>
</dbReference>
<organism evidence="2 3">
    <name type="scientific">Zingiber officinale</name>
    <name type="common">Ginger</name>
    <name type="synonym">Amomum zingiber</name>
    <dbReference type="NCBI Taxonomy" id="94328"/>
    <lineage>
        <taxon>Eukaryota</taxon>
        <taxon>Viridiplantae</taxon>
        <taxon>Streptophyta</taxon>
        <taxon>Embryophyta</taxon>
        <taxon>Tracheophyta</taxon>
        <taxon>Spermatophyta</taxon>
        <taxon>Magnoliopsida</taxon>
        <taxon>Liliopsida</taxon>
        <taxon>Zingiberales</taxon>
        <taxon>Zingiberaceae</taxon>
        <taxon>Zingiber</taxon>
    </lineage>
</organism>
<reference evidence="2 3" key="1">
    <citation type="submission" date="2020-08" db="EMBL/GenBank/DDBJ databases">
        <title>Plant Genome Project.</title>
        <authorList>
            <person name="Zhang R.-G."/>
        </authorList>
    </citation>
    <scope>NUCLEOTIDE SEQUENCE [LARGE SCALE GENOMIC DNA]</scope>
    <source>
        <tissue evidence="2">Rhizome</tissue>
    </source>
</reference>
<evidence type="ECO:0000313" key="3">
    <source>
        <dbReference type="Proteomes" id="UP000734854"/>
    </source>
</evidence>
<protein>
    <submittedName>
        <fullName evidence="2">Uncharacterized protein</fullName>
    </submittedName>
</protein>
<evidence type="ECO:0000313" key="2">
    <source>
        <dbReference type="EMBL" id="KAG6516298.1"/>
    </source>
</evidence>